<organism evidence="8 9">
    <name type="scientific">Capsaspora owczarzaki (strain ATCC 30864)</name>
    <dbReference type="NCBI Taxonomy" id="595528"/>
    <lineage>
        <taxon>Eukaryota</taxon>
        <taxon>Filasterea</taxon>
        <taxon>Capsaspora</taxon>
    </lineage>
</organism>
<dbReference type="Gene3D" id="3.30.2160.10">
    <property type="entry name" value="Hect, E3 ligase catalytic domain"/>
    <property type="match status" value="1"/>
</dbReference>
<dbReference type="InterPro" id="IPR035983">
    <property type="entry name" value="Hect_E3_ubiquitin_ligase"/>
</dbReference>
<evidence type="ECO:0000259" key="7">
    <source>
        <dbReference type="PROSITE" id="PS50237"/>
    </source>
</evidence>
<evidence type="ECO:0000256" key="4">
    <source>
        <dbReference type="ARBA" id="ARBA00022679"/>
    </source>
</evidence>
<protein>
    <recommendedName>
        <fullName evidence="3">HECT-type E3 ubiquitin transferase</fullName>
        <ecNumber evidence="3">2.3.2.26</ecNumber>
    </recommendedName>
</protein>
<dbReference type="Pfam" id="PF00632">
    <property type="entry name" value="HECT"/>
    <property type="match status" value="1"/>
</dbReference>
<evidence type="ECO:0000313" key="9">
    <source>
        <dbReference type="Proteomes" id="UP000008743"/>
    </source>
</evidence>
<dbReference type="CDD" id="cd00078">
    <property type="entry name" value="HECTc"/>
    <property type="match status" value="1"/>
</dbReference>
<accession>A0A0D2WH10</accession>
<keyword evidence="4" id="KW-0808">Transferase</keyword>
<name>A0A0D2WH10_CAPO3</name>
<evidence type="ECO:0000256" key="5">
    <source>
        <dbReference type="ARBA" id="ARBA00022786"/>
    </source>
</evidence>
<dbReference type="PANTHER" id="PTHR11254">
    <property type="entry name" value="HECT DOMAIN UBIQUITIN-PROTEIN LIGASE"/>
    <property type="match status" value="1"/>
</dbReference>
<comment type="catalytic activity">
    <reaction evidence="1">
        <text>S-ubiquitinyl-[E2 ubiquitin-conjugating enzyme]-L-cysteine + [acceptor protein]-L-lysine = [E2 ubiquitin-conjugating enzyme]-L-cysteine + N(6)-ubiquitinyl-[acceptor protein]-L-lysine.</text>
        <dbReference type="EC" id="2.3.2.26"/>
    </reaction>
</comment>
<reference evidence="9" key="1">
    <citation type="submission" date="2011-02" db="EMBL/GenBank/DDBJ databases">
        <title>The Genome Sequence of Capsaspora owczarzaki ATCC 30864.</title>
        <authorList>
            <person name="Russ C."/>
            <person name="Cuomo C."/>
            <person name="Burger G."/>
            <person name="Gray M.W."/>
            <person name="Holland P.W.H."/>
            <person name="King N."/>
            <person name="Lang F.B.F."/>
            <person name="Roger A.J."/>
            <person name="Ruiz-Trillo I."/>
            <person name="Young S.K."/>
            <person name="Zeng Q."/>
            <person name="Gargeya S."/>
            <person name="Alvarado L."/>
            <person name="Berlin A."/>
            <person name="Chapman S.B."/>
            <person name="Chen Z."/>
            <person name="Freedman E."/>
            <person name="Gellesch M."/>
            <person name="Goldberg J."/>
            <person name="Griggs A."/>
            <person name="Gujja S."/>
            <person name="Heilman E."/>
            <person name="Heiman D."/>
            <person name="Howarth C."/>
            <person name="Mehta T."/>
            <person name="Neiman D."/>
            <person name="Pearson M."/>
            <person name="Roberts A."/>
            <person name="Saif S."/>
            <person name="Shea T."/>
            <person name="Shenoy N."/>
            <person name="Sisk P."/>
            <person name="Stolte C."/>
            <person name="Sykes S."/>
            <person name="White J."/>
            <person name="Yandava C."/>
            <person name="Haas B."/>
            <person name="Nusbaum C."/>
            <person name="Birren B."/>
        </authorList>
    </citation>
    <scope>NUCLEOTIDE SEQUENCE</scope>
    <source>
        <strain evidence="9">ATCC 30864</strain>
    </source>
</reference>
<keyword evidence="5 6" id="KW-0833">Ubl conjugation pathway</keyword>
<dbReference type="GO" id="GO:0043066">
    <property type="term" value="P:negative regulation of apoptotic process"/>
    <property type="evidence" value="ECO:0007669"/>
    <property type="project" value="TreeGrafter"/>
</dbReference>
<dbReference type="EMBL" id="KE346360">
    <property type="protein sequence ID" value="KJE88805.1"/>
    <property type="molecule type" value="Genomic_DNA"/>
</dbReference>
<dbReference type="Gene3D" id="3.90.1750.10">
    <property type="entry name" value="Hect, E3 ligase catalytic domains"/>
    <property type="match status" value="1"/>
</dbReference>
<dbReference type="PANTHER" id="PTHR11254:SF340">
    <property type="entry name" value="APOPTOSIS-RESISTANT E3 UBIQUITIN PROTEIN LIGASE 1"/>
    <property type="match status" value="1"/>
</dbReference>
<dbReference type="Proteomes" id="UP000008743">
    <property type="component" value="Unassembled WGS sequence"/>
</dbReference>
<dbReference type="InterPro" id="IPR050409">
    <property type="entry name" value="E3_ubiq-protein_ligase"/>
</dbReference>
<dbReference type="EC" id="2.3.2.26" evidence="3"/>
<dbReference type="Gene3D" id="3.30.2410.10">
    <property type="entry name" value="Hect, E3 ligase catalytic domain"/>
    <property type="match status" value="1"/>
</dbReference>
<dbReference type="GO" id="GO:0005829">
    <property type="term" value="C:cytosol"/>
    <property type="evidence" value="ECO:0007669"/>
    <property type="project" value="TreeGrafter"/>
</dbReference>
<evidence type="ECO:0000256" key="3">
    <source>
        <dbReference type="ARBA" id="ARBA00012485"/>
    </source>
</evidence>
<dbReference type="OrthoDB" id="6057829at2759"/>
<dbReference type="FunFam" id="3.30.2160.10:FF:000008">
    <property type="entry name" value="Apoptosis-resistant E3 ubiquitin protein ligase 1"/>
    <property type="match status" value="1"/>
</dbReference>
<dbReference type="InterPro" id="IPR000569">
    <property type="entry name" value="HECT_dom"/>
</dbReference>
<dbReference type="InParanoid" id="A0A0D2WH10"/>
<evidence type="ECO:0000256" key="2">
    <source>
        <dbReference type="ARBA" id="ARBA00004906"/>
    </source>
</evidence>
<keyword evidence="9" id="KW-1185">Reference proteome</keyword>
<evidence type="ECO:0000313" key="8">
    <source>
        <dbReference type="EMBL" id="KJE88805.1"/>
    </source>
</evidence>
<feature type="active site" description="Glycyl thioester intermediate" evidence="6">
    <location>
        <position position="512"/>
    </location>
</feature>
<dbReference type="STRING" id="595528.A0A0D2WH10"/>
<dbReference type="PhylomeDB" id="A0A0D2WH10"/>
<evidence type="ECO:0000256" key="6">
    <source>
        <dbReference type="PROSITE-ProRule" id="PRU00104"/>
    </source>
</evidence>
<dbReference type="GO" id="GO:0000209">
    <property type="term" value="P:protein polyubiquitination"/>
    <property type="evidence" value="ECO:0007669"/>
    <property type="project" value="TreeGrafter"/>
</dbReference>
<proteinExistence type="predicted"/>
<gene>
    <name evidence="8" type="ORF">CAOG_009302</name>
</gene>
<dbReference type="SUPFAM" id="SSF56204">
    <property type="entry name" value="Hect, E3 ligase catalytic domain"/>
    <property type="match status" value="1"/>
</dbReference>
<dbReference type="GO" id="GO:0061630">
    <property type="term" value="F:ubiquitin protein ligase activity"/>
    <property type="evidence" value="ECO:0007669"/>
    <property type="project" value="UniProtKB-EC"/>
</dbReference>
<dbReference type="GO" id="GO:0006511">
    <property type="term" value="P:ubiquitin-dependent protein catabolic process"/>
    <property type="evidence" value="ECO:0007669"/>
    <property type="project" value="TreeGrafter"/>
</dbReference>
<dbReference type="AlphaFoldDB" id="A0A0D2WH10"/>
<evidence type="ECO:0000256" key="1">
    <source>
        <dbReference type="ARBA" id="ARBA00000885"/>
    </source>
</evidence>
<dbReference type="SMART" id="SM00119">
    <property type="entry name" value="HECTc"/>
    <property type="match status" value="1"/>
</dbReference>
<comment type="pathway">
    <text evidence="2">Protein modification; protein ubiquitination.</text>
</comment>
<feature type="domain" description="HECT" evidence="7">
    <location>
        <begin position="200"/>
        <end position="545"/>
    </location>
</feature>
<dbReference type="eggNOG" id="KOG0939">
    <property type="taxonomic scope" value="Eukaryota"/>
</dbReference>
<dbReference type="FunFam" id="3.30.2410.10:FF:000009">
    <property type="entry name" value="Probable E3 ubiquitin-protein ligase HECTD2"/>
    <property type="match status" value="1"/>
</dbReference>
<dbReference type="PROSITE" id="PS50237">
    <property type="entry name" value="HECT"/>
    <property type="match status" value="1"/>
</dbReference>
<sequence>MAHPVLVPQAVPAAMSACGLKSCVVMYDGAVVGDGPFDVLFLSTEDTRTVDKCLSHTETWFEGQMRLPGSTTMDIWIKVTPDTILFAAYILRVIARRQYTGRIAPNLQVALSRADSQKFIIGARRIEVTCAQRNILYALLMRLAANRTGCVSNNFADKQVYFSEELRNQHPEDARQVQTRIIVDRLNLLRSAQATIGGLSDVQLRLLNHVQFENEQGIDHGGLRREFFTVLCAQLFGEQTGLFAKLDSSSSCVHPVASKLNAHSRDRLSLYRFAGTVLGKVVYDTCARGSPLFVNVRLSQSMRRYLLGLSCSVADFEVDDPAFFRTKIFYVQTNNMDALDETSGLELFFAEEEYDNQGRVRKIVEFKPNGSRLRVTEANKGDYLQLLSEYRLVRRVHHQLEAFAKGFRSVIDEDLVCIFSDREMELLFCGLPSVDVDDFRRHTAYIGYSITSEPIQWFWMVVRNFSQEQRARLLQFITGSSQVPLGGFVNYRPSITISYRATTRRLPCAHTCANTLDLPHYLSFEELQDKLSLAIAEGSEGFGFA</sequence>